<evidence type="ECO:0000313" key="2">
    <source>
        <dbReference type="EMBL" id="SIP88355.1"/>
    </source>
</evidence>
<dbReference type="Gene3D" id="2.130.10.10">
    <property type="entry name" value="YVTN repeat-like/Quinoprotein amine dehydrogenase"/>
    <property type="match status" value="1"/>
</dbReference>
<reference evidence="2 3" key="1">
    <citation type="submission" date="2017-01" db="EMBL/GenBank/DDBJ databases">
        <authorList>
            <person name="Mah S.A."/>
            <person name="Swanson W.J."/>
            <person name="Moy G.W."/>
            <person name="Vacquier V.D."/>
        </authorList>
    </citation>
    <scope>NUCLEOTIDE SEQUENCE [LARGE SCALE GENOMIC DNA]</scope>
    <source>
        <strain evidence="2 3">RU36E</strain>
    </source>
</reference>
<dbReference type="EMBL" id="FTMP01000001">
    <property type="protein sequence ID" value="SIP88355.1"/>
    <property type="molecule type" value="Genomic_DNA"/>
</dbReference>
<evidence type="ECO:0000313" key="3">
    <source>
        <dbReference type="Proteomes" id="UP000185841"/>
    </source>
</evidence>
<name>A0A1N6N8H4_AQUAC</name>
<dbReference type="AlphaFoldDB" id="A0A1N6N8H4"/>
<accession>A0A1N6N8H4</accession>
<evidence type="ECO:0000256" key="1">
    <source>
        <dbReference type="SAM" id="Coils"/>
    </source>
</evidence>
<protein>
    <submittedName>
        <fullName evidence="2">Uncharacterized protein</fullName>
    </submittedName>
</protein>
<dbReference type="Proteomes" id="UP000185841">
    <property type="component" value="Unassembled WGS sequence"/>
</dbReference>
<gene>
    <name evidence="2" type="ORF">SAMN05878282_101129</name>
</gene>
<keyword evidence="1" id="KW-0175">Coiled coil</keyword>
<dbReference type="SUPFAM" id="SSF75011">
    <property type="entry name" value="3-carboxy-cis,cis-mucoante lactonizing enzyme"/>
    <property type="match status" value="1"/>
</dbReference>
<sequence>MQLDIAAPQQVLDAIAAIGRTEDVRFSPDRRRLAVVAVRRAQIFLFDIEVRGSQTHKRVHLDAVVILSSEHLQYPHGLDFLDNDTLAVANREGELCLFRLPPRDGSAAAELSLLRRLPSTDRELLGPGSVAASPCADGRHELLVCRNFGHRVSRHRVTAAQDYALDEEQVLLGKWLEIPDGISLDPARQWLAVSSHNTQSVLIYPYAETLTPDSDPQAVLRGASYPHGLRFSDDSRYLVLADAGAPYVHVYYQPDGHWQGVYDPNLSVRVMDAALFHSGNENPQEGGPKGIDIDWQAGVMVTSCETQALAFFDLDPVLANLQHAGPLEQLDGSASAPTVAIDVCHELEKQRRHAQVATNAMIFERQAANAAQRAAEAEHRAAEALANLQHTQALLTDMTARARYFESRTQALLTSSSWRLTAPLRHLLGWRRRQA</sequence>
<dbReference type="RefSeq" id="WP_076423471.1">
    <property type="nucleotide sequence ID" value="NZ_FTMP01000001.1"/>
</dbReference>
<feature type="coiled-coil region" evidence="1">
    <location>
        <begin position="360"/>
        <end position="394"/>
    </location>
</feature>
<proteinExistence type="predicted"/>
<organism evidence="2 3">
    <name type="scientific">Aquipseudomonas alcaligenes</name>
    <name type="common">Pseudomonas alcaligenes</name>
    <dbReference type="NCBI Taxonomy" id="43263"/>
    <lineage>
        <taxon>Bacteria</taxon>
        <taxon>Pseudomonadati</taxon>
        <taxon>Pseudomonadota</taxon>
        <taxon>Gammaproteobacteria</taxon>
        <taxon>Pseudomonadales</taxon>
        <taxon>Pseudomonadaceae</taxon>
        <taxon>Aquipseudomonas</taxon>
    </lineage>
</organism>
<dbReference type="InterPro" id="IPR015943">
    <property type="entry name" value="WD40/YVTN_repeat-like_dom_sf"/>
</dbReference>